<dbReference type="GO" id="GO:0003677">
    <property type="term" value="F:DNA binding"/>
    <property type="evidence" value="ECO:0007669"/>
    <property type="project" value="UniProtKB-KW"/>
</dbReference>
<feature type="domain" description="BHLH" evidence="4">
    <location>
        <begin position="627"/>
        <end position="678"/>
    </location>
</feature>
<evidence type="ECO:0000313" key="6">
    <source>
        <dbReference type="Proteomes" id="UP001140094"/>
    </source>
</evidence>
<keyword evidence="2" id="KW-0539">Nucleus</keyword>
<dbReference type="GO" id="GO:0090575">
    <property type="term" value="C:RNA polymerase II transcription regulator complex"/>
    <property type="evidence" value="ECO:0007669"/>
    <property type="project" value="TreeGrafter"/>
</dbReference>
<feature type="compositionally biased region" description="Polar residues" evidence="3">
    <location>
        <begin position="537"/>
        <end position="548"/>
    </location>
</feature>
<dbReference type="Pfam" id="PF00010">
    <property type="entry name" value="HLH"/>
    <property type="match status" value="1"/>
</dbReference>
<comment type="caution">
    <text evidence="5">The sequence shown here is derived from an EMBL/GenBank/DDBJ whole genome shotgun (WGS) entry which is preliminary data.</text>
</comment>
<evidence type="ECO:0000256" key="3">
    <source>
        <dbReference type="SAM" id="MobiDB-lite"/>
    </source>
</evidence>
<keyword evidence="6" id="KW-1185">Reference proteome</keyword>
<evidence type="ECO:0000256" key="2">
    <source>
        <dbReference type="ARBA" id="ARBA00023242"/>
    </source>
</evidence>
<feature type="region of interest" description="Disordered" evidence="3">
    <location>
        <begin position="418"/>
        <end position="569"/>
    </location>
</feature>
<dbReference type="PANTHER" id="PTHR10328">
    <property type="entry name" value="PROTEIN MAX MYC-ASSOCIATED FACTOR X"/>
    <property type="match status" value="1"/>
</dbReference>
<feature type="compositionally biased region" description="Low complexity" evidence="3">
    <location>
        <begin position="558"/>
        <end position="569"/>
    </location>
</feature>
<name>A0A9W8LUJ2_9FUNG</name>
<dbReference type="AlphaFoldDB" id="A0A9W8LUJ2"/>
<evidence type="ECO:0000259" key="4">
    <source>
        <dbReference type="PROSITE" id="PS50888"/>
    </source>
</evidence>
<dbReference type="EMBL" id="JANBUO010000001">
    <property type="protein sequence ID" value="KAJ2809547.1"/>
    <property type="molecule type" value="Genomic_DNA"/>
</dbReference>
<feature type="compositionally biased region" description="Low complexity" evidence="3">
    <location>
        <begin position="471"/>
        <end position="481"/>
    </location>
</feature>
<feature type="region of interest" description="Disordered" evidence="3">
    <location>
        <begin position="716"/>
        <end position="746"/>
    </location>
</feature>
<feature type="compositionally biased region" description="Polar residues" evidence="3">
    <location>
        <begin position="507"/>
        <end position="516"/>
    </location>
</feature>
<proteinExistence type="predicted"/>
<gene>
    <name evidence="5" type="ORF">H4R20_000049</name>
</gene>
<feature type="region of interest" description="Disordered" evidence="3">
    <location>
        <begin position="76"/>
        <end position="95"/>
    </location>
</feature>
<accession>A0A9W8LUJ2</accession>
<protein>
    <recommendedName>
        <fullName evidence="4">BHLH domain-containing protein</fullName>
    </recommendedName>
</protein>
<dbReference type="SUPFAM" id="SSF47459">
    <property type="entry name" value="HLH, helix-loop-helix DNA-binding domain"/>
    <property type="match status" value="1"/>
</dbReference>
<dbReference type="OrthoDB" id="5344169at2759"/>
<sequence length="746" mass="79906">MTTRPAGSEPPGSKQTATVAVTQRLQNQQTSSASDLSFAAEVAKLLTPFMSPADTPSRMPAASMAFSPLTSPALAPHVAAARSQSSGMPPPSPSITAEHIMRRQQQNYQQIDRLGSQLSTGLSNGTNGPRSRRGTTGASPHHHPYRAQQSTKRQYTELQQQQQYKRTDLIFSPTFSSLPEMPADVTAASSIDADDFLLDTLSEQHPTSKAAAEAAAAAIIASIHNTPVLRVPTGSTTPGMTAVATELSGLHLPDSIAQSATFPSSTTQHTQNGRTLHQLNSSPHFAAMHNGNEGRATTGAELPIVSHQHSELLSTHQITEQMSAWLDQTVRANGTPRTEPSPAMATPAILMNLPESAHHLPHAGSGNIVPTGAENPDYSGQLLSFTGFEQPVSTATLVSNTTHSTPLLRFATQSAPMSEFVHPPAPPPLRIGPSSVESTDKQANAAVGKSNSGALTEPSSPNKSKSRRKSVSAATTTVTAVQGKSTSNARARRGENNRARRRSRMSQLASPQSTPLVPSILRDVTTAAGSPGISPYSGPQRQQGSTPLTPAIAPRTMTTQPTTSQSTTPLLRARPTAAATSTTNLLNLESDVVARLATRSNYQNILDGNSEVLGLTYRTEFKSGLERRRTNHKNAEQKRRDSLKVCFQDLRDRLPEVDPKLVSKIYLLKKACSYIDQLHRVNEALINAAKEGGLDVDAIITKTAEEKYQEQLNKDELQNAADSDEGVEEYADSKVLDPDEMDLDAK</sequence>
<dbReference type="GO" id="GO:0046983">
    <property type="term" value="F:protein dimerization activity"/>
    <property type="evidence" value="ECO:0007669"/>
    <property type="project" value="InterPro"/>
</dbReference>
<dbReference type="PANTHER" id="PTHR10328:SF15">
    <property type="entry name" value="BHLH TRANSCRIPTION FACTOR"/>
    <property type="match status" value="1"/>
</dbReference>
<evidence type="ECO:0000313" key="5">
    <source>
        <dbReference type="EMBL" id="KAJ2809547.1"/>
    </source>
</evidence>
<dbReference type="PROSITE" id="PS50888">
    <property type="entry name" value="BHLH"/>
    <property type="match status" value="1"/>
</dbReference>
<dbReference type="SMART" id="SM00353">
    <property type="entry name" value="HLH"/>
    <property type="match status" value="1"/>
</dbReference>
<dbReference type="GO" id="GO:0045944">
    <property type="term" value="P:positive regulation of transcription by RNA polymerase II"/>
    <property type="evidence" value="ECO:0007669"/>
    <property type="project" value="TreeGrafter"/>
</dbReference>
<dbReference type="Proteomes" id="UP001140094">
    <property type="component" value="Unassembled WGS sequence"/>
</dbReference>
<reference evidence="5" key="1">
    <citation type="submission" date="2022-07" db="EMBL/GenBank/DDBJ databases">
        <title>Phylogenomic reconstructions and comparative analyses of Kickxellomycotina fungi.</title>
        <authorList>
            <person name="Reynolds N.K."/>
            <person name="Stajich J.E."/>
            <person name="Barry K."/>
            <person name="Grigoriev I.V."/>
            <person name="Crous P."/>
            <person name="Smith M.E."/>
        </authorList>
    </citation>
    <scope>NUCLEOTIDE SEQUENCE</scope>
    <source>
        <strain evidence="5">NRRL 1565</strain>
    </source>
</reference>
<organism evidence="5 6">
    <name type="scientific">Coemansia guatemalensis</name>
    <dbReference type="NCBI Taxonomy" id="2761395"/>
    <lineage>
        <taxon>Eukaryota</taxon>
        <taxon>Fungi</taxon>
        <taxon>Fungi incertae sedis</taxon>
        <taxon>Zoopagomycota</taxon>
        <taxon>Kickxellomycotina</taxon>
        <taxon>Kickxellomycetes</taxon>
        <taxon>Kickxellales</taxon>
        <taxon>Kickxellaceae</taxon>
        <taxon>Coemansia</taxon>
    </lineage>
</organism>
<dbReference type="InterPro" id="IPR011598">
    <property type="entry name" value="bHLH_dom"/>
</dbReference>
<feature type="region of interest" description="Disordered" evidence="3">
    <location>
        <begin position="117"/>
        <end position="159"/>
    </location>
</feature>
<dbReference type="GO" id="GO:0003700">
    <property type="term" value="F:DNA-binding transcription factor activity"/>
    <property type="evidence" value="ECO:0007669"/>
    <property type="project" value="TreeGrafter"/>
</dbReference>
<dbReference type="InterPro" id="IPR036638">
    <property type="entry name" value="HLH_DNA-bd_sf"/>
</dbReference>
<dbReference type="Gene3D" id="4.10.280.10">
    <property type="entry name" value="Helix-loop-helix DNA-binding domain"/>
    <property type="match status" value="1"/>
</dbReference>
<feature type="compositionally biased region" description="Polar residues" evidence="3">
    <location>
        <begin position="147"/>
        <end position="158"/>
    </location>
</feature>
<keyword evidence="1" id="KW-0238">DNA-binding</keyword>
<feature type="compositionally biased region" description="Basic and acidic residues" evidence="3">
    <location>
        <begin position="731"/>
        <end position="746"/>
    </location>
</feature>
<evidence type="ECO:0000256" key="1">
    <source>
        <dbReference type="ARBA" id="ARBA00023125"/>
    </source>
</evidence>
<feature type="compositionally biased region" description="Polar residues" evidence="3">
    <location>
        <begin position="117"/>
        <end position="138"/>
    </location>
</feature>